<sequence length="788" mass="82918">MTQPIPLTEARGGEGASHYIEGGRAVFNEDFVVQDVVSHLISATCRLEIDVVVLPSWSAKGAKGERLVARCSVQPNGPEAVRALPCVLSLQMLSPRLRRVIPGCILKLGLKAIRFRSRTLTKSRAVFPYEREVNALSDSDSYNAGEAGRDGVDMEGSESESGSESGSGDGRRKNRRRKKGGRDRPSESESSLALNDLETGGRALMERRTELHRLPPLTYLPIPPSLLAPKGKPAAGTPAFPRASLGATPISQTIPGTHSLAYSRDGSLLAAGVQVTADTSAIRLHDPDTGTLLADLGPHFGPIYSLAFNETGSLLACASGDGVVSVWWTGPVYSADSATLPISGAETSSCLWAVIEHASPVYAVSFLPLSHSDSGEAPVEYLASAGLGECVSLWVLPGPSQHTESPANILLRHPIHTLTDPLTHVNALSAMRVQARGAGDAPAVALVAADESGGIHKWEVSVCDPPQSVPAAAAQELPRGVTLQMGQVSVRGHVAYSEASPGVGVRSLVMVGRDAREVADPVQRQQVRGVWSGKVLYRSPDGTTHGFDTEFRLPFGTFSPPPPTPFPVAGLHPLSLSPCGSVCACGQFDGSFVLYASHSGATLSVHYPVVDGLGMRGRGGAETDSVYVPGLRACVALRPKVGQVATGYLCLRQPGVIASVSGIPHMVPAQRIPSAVPLFTTPYTHTADTAVISADPASATATDTLQISTGPALAASSLGASRTRAIPSLEESDMRRTRLKAQEQQQAREAFLVRQTQAQQEQGVAATLGSMQELMNTFLSATQGGTRR</sequence>
<protein>
    <submittedName>
        <fullName evidence="3">Uncharacterized protein</fullName>
    </submittedName>
</protein>
<dbReference type="SUPFAM" id="SSF50978">
    <property type="entry name" value="WD40 repeat-like"/>
    <property type="match status" value="1"/>
</dbReference>
<dbReference type="Pfam" id="PF00400">
    <property type="entry name" value="WD40"/>
    <property type="match status" value="1"/>
</dbReference>
<dbReference type="Gene3D" id="2.130.10.10">
    <property type="entry name" value="YVTN repeat-like/Quinoprotein amine dehydrogenase"/>
    <property type="match status" value="1"/>
</dbReference>
<keyword evidence="4" id="KW-1185">Reference proteome</keyword>
<dbReference type="InterPro" id="IPR036322">
    <property type="entry name" value="WD40_repeat_dom_sf"/>
</dbReference>
<dbReference type="AlphaFoldDB" id="A0A9K3CVW7"/>
<dbReference type="PANTHER" id="PTHR19879">
    <property type="entry name" value="TRANSCRIPTION INITIATION FACTOR TFIID"/>
    <property type="match status" value="1"/>
</dbReference>
<dbReference type="PANTHER" id="PTHR19879:SF9">
    <property type="entry name" value="TRANSCRIPTION INITIATION FACTOR TFIID SUBUNIT 5"/>
    <property type="match status" value="1"/>
</dbReference>
<evidence type="ECO:0000313" key="4">
    <source>
        <dbReference type="Proteomes" id="UP000265618"/>
    </source>
</evidence>
<feature type="compositionally biased region" description="Basic residues" evidence="2">
    <location>
        <begin position="172"/>
        <end position="181"/>
    </location>
</feature>
<reference evidence="3 4" key="1">
    <citation type="journal article" date="2018" name="PLoS ONE">
        <title>The draft genome of Kipferlia bialata reveals reductive genome evolution in fornicate parasites.</title>
        <authorList>
            <person name="Tanifuji G."/>
            <person name="Takabayashi S."/>
            <person name="Kume K."/>
            <person name="Takagi M."/>
            <person name="Nakayama T."/>
            <person name="Kamikawa R."/>
            <person name="Inagaki Y."/>
            <person name="Hashimoto T."/>
        </authorList>
    </citation>
    <scope>NUCLEOTIDE SEQUENCE [LARGE SCALE GENOMIC DNA]</scope>
    <source>
        <strain evidence="3">NY0173</strain>
    </source>
</reference>
<evidence type="ECO:0000313" key="3">
    <source>
        <dbReference type="EMBL" id="GIQ83390.1"/>
    </source>
</evidence>
<dbReference type="PROSITE" id="PS50294">
    <property type="entry name" value="WD_REPEATS_REGION"/>
    <property type="match status" value="1"/>
</dbReference>
<name>A0A9K3CVW7_9EUKA</name>
<feature type="region of interest" description="Disordered" evidence="2">
    <location>
        <begin position="138"/>
        <end position="199"/>
    </location>
</feature>
<dbReference type="OrthoDB" id="540662at2759"/>
<dbReference type="PROSITE" id="PS50082">
    <property type="entry name" value="WD_REPEATS_2"/>
    <property type="match status" value="1"/>
</dbReference>
<dbReference type="Proteomes" id="UP000265618">
    <property type="component" value="Unassembled WGS sequence"/>
</dbReference>
<feature type="repeat" description="WD" evidence="1">
    <location>
        <begin position="296"/>
        <end position="327"/>
    </location>
</feature>
<dbReference type="EMBL" id="BDIP01001029">
    <property type="protein sequence ID" value="GIQ83390.1"/>
    <property type="molecule type" value="Genomic_DNA"/>
</dbReference>
<accession>A0A9K3CVW7</accession>
<evidence type="ECO:0000256" key="1">
    <source>
        <dbReference type="PROSITE-ProRule" id="PRU00221"/>
    </source>
</evidence>
<dbReference type="SMART" id="SM00320">
    <property type="entry name" value="WD40"/>
    <property type="match status" value="2"/>
</dbReference>
<dbReference type="InterPro" id="IPR015943">
    <property type="entry name" value="WD40/YVTN_repeat-like_dom_sf"/>
</dbReference>
<keyword evidence="1" id="KW-0853">WD repeat</keyword>
<evidence type="ECO:0000256" key="2">
    <source>
        <dbReference type="SAM" id="MobiDB-lite"/>
    </source>
</evidence>
<proteinExistence type="predicted"/>
<organism evidence="3 4">
    <name type="scientific">Kipferlia bialata</name>
    <dbReference type="NCBI Taxonomy" id="797122"/>
    <lineage>
        <taxon>Eukaryota</taxon>
        <taxon>Metamonada</taxon>
        <taxon>Carpediemonas-like organisms</taxon>
        <taxon>Kipferlia</taxon>
    </lineage>
</organism>
<comment type="caution">
    <text evidence="3">The sequence shown here is derived from an EMBL/GenBank/DDBJ whole genome shotgun (WGS) entry which is preliminary data.</text>
</comment>
<dbReference type="InterPro" id="IPR001680">
    <property type="entry name" value="WD40_rpt"/>
</dbReference>
<gene>
    <name evidence="3" type="ORF">KIPB_004702</name>
</gene>